<dbReference type="InterPro" id="IPR002182">
    <property type="entry name" value="NB-ARC"/>
</dbReference>
<name>A0A2G2X3C6_CAPBA</name>
<dbReference type="InterPro" id="IPR042197">
    <property type="entry name" value="Apaf_helical"/>
</dbReference>
<keyword evidence="11" id="KW-0067">ATP-binding</keyword>
<evidence type="ECO:0000313" key="17">
    <source>
        <dbReference type="Proteomes" id="UP000224567"/>
    </source>
</evidence>
<dbReference type="Gene3D" id="1.10.8.430">
    <property type="entry name" value="Helical domain of apoptotic protease-activating factors"/>
    <property type="match status" value="1"/>
</dbReference>
<evidence type="ECO:0000256" key="10">
    <source>
        <dbReference type="ARBA" id="ARBA00022821"/>
    </source>
</evidence>
<dbReference type="SUPFAM" id="SSF52540">
    <property type="entry name" value="P-loop containing nucleoside triphosphate hydrolases"/>
    <property type="match status" value="1"/>
</dbReference>
<feature type="domain" description="NB-ARC" evidence="14">
    <location>
        <begin position="4"/>
        <end position="153"/>
    </location>
</feature>
<evidence type="ECO:0000259" key="14">
    <source>
        <dbReference type="Pfam" id="PF00931"/>
    </source>
</evidence>
<reference evidence="16 17" key="1">
    <citation type="journal article" date="2017" name="Genome Biol.">
        <title>New reference genome sequences of hot pepper reveal the massive evolution of plant disease-resistance genes by retroduplication.</title>
        <authorList>
            <person name="Kim S."/>
            <person name="Park J."/>
            <person name="Yeom S.I."/>
            <person name="Kim Y.M."/>
            <person name="Seo E."/>
            <person name="Kim K.T."/>
            <person name="Kim M.S."/>
            <person name="Lee J.M."/>
            <person name="Cheong K."/>
            <person name="Shin H.S."/>
            <person name="Kim S.B."/>
            <person name="Han K."/>
            <person name="Lee J."/>
            <person name="Park M."/>
            <person name="Lee H.A."/>
            <person name="Lee H.Y."/>
            <person name="Lee Y."/>
            <person name="Oh S."/>
            <person name="Lee J.H."/>
            <person name="Choi E."/>
            <person name="Choi E."/>
            <person name="Lee S.E."/>
            <person name="Jeon J."/>
            <person name="Kim H."/>
            <person name="Choi G."/>
            <person name="Song H."/>
            <person name="Lee J."/>
            <person name="Lee S.C."/>
            <person name="Kwon J.K."/>
            <person name="Lee H.Y."/>
            <person name="Koo N."/>
            <person name="Hong Y."/>
            <person name="Kim R.W."/>
            <person name="Kang W.H."/>
            <person name="Huh J.H."/>
            <person name="Kang B.C."/>
            <person name="Yang T.J."/>
            <person name="Lee Y.H."/>
            <person name="Bennetzen J.L."/>
            <person name="Choi D."/>
        </authorList>
    </citation>
    <scope>NUCLEOTIDE SEQUENCE [LARGE SCALE GENOMIC DNA]</scope>
    <source>
        <strain evidence="17">cv. PBC81</strain>
    </source>
</reference>
<dbReference type="InterPro" id="IPR032675">
    <property type="entry name" value="LRR_dom_sf"/>
</dbReference>
<dbReference type="Proteomes" id="UP000224567">
    <property type="component" value="Unassembled WGS sequence"/>
</dbReference>
<dbReference type="AlphaFoldDB" id="A0A2G2X3C6"/>
<keyword evidence="5" id="KW-0963">Cytoplasm</keyword>
<comment type="similarity">
    <text evidence="4">Belongs to the disease resistance NB-LRR family.</text>
</comment>
<organism evidence="16 17">
    <name type="scientific">Capsicum baccatum</name>
    <name type="common">Peruvian pepper</name>
    <dbReference type="NCBI Taxonomy" id="33114"/>
    <lineage>
        <taxon>Eukaryota</taxon>
        <taxon>Viridiplantae</taxon>
        <taxon>Streptophyta</taxon>
        <taxon>Embryophyta</taxon>
        <taxon>Tracheophyta</taxon>
        <taxon>Spermatophyta</taxon>
        <taxon>Magnoliopsida</taxon>
        <taxon>eudicotyledons</taxon>
        <taxon>Gunneridae</taxon>
        <taxon>Pentapetalae</taxon>
        <taxon>asterids</taxon>
        <taxon>lamiids</taxon>
        <taxon>Solanales</taxon>
        <taxon>Solanaceae</taxon>
        <taxon>Solanoideae</taxon>
        <taxon>Capsiceae</taxon>
        <taxon>Capsicum</taxon>
    </lineage>
</organism>
<dbReference type="PANTHER" id="PTHR23155">
    <property type="entry name" value="DISEASE RESISTANCE PROTEIN RP"/>
    <property type="match status" value="1"/>
</dbReference>
<dbReference type="SUPFAM" id="SSF52058">
    <property type="entry name" value="L domain-like"/>
    <property type="match status" value="1"/>
</dbReference>
<reference evidence="17" key="2">
    <citation type="journal article" date="2017" name="J. Anim. Genet.">
        <title>Multiple reference genome sequences of hot pepper reveal the massive evolution of plant disease resistance genes by retroduplication.</title>
        <authorList>
            <person name="Kim S."/>
            <person name="Park J."/>
            <person name="Yeom S.-I."/>
            <person name="Kim Y.-M."/>
            <person name="Seo E."/>
            <person name="Kim K.-T."/>
            <person name="Kim M.-S."/>
            <person name="Lee J.M."/>
            <person name="Cheong K."/>
            <person name="Shin H.-S."/>
            <person name="Kim S.-B."/>
            <person name="Han K."/>
            <person name="Lee J."/>
            <person name="Park M."/>
            <person name="Lee H.-A."/>
            <person name="Lee H.-Y."/>
            <person name="Lee Y."/>
            <person name="Oh S."/>
            <person name="Lee J.H."/>
            <person name="Choi E."/>
            <person name="Choi E."/>
            <person name="Lee S.E."/>
            <person name="Jeon J."/>
            <person name="Kim H."/>
            <person name="Choi G."/>
            <person name="Song H."/>
            <person name="Lee J."/>
            <person name="Lee S.-C."/>
            <person name="Kwon J.-K."/>
            <person name="Lee H.-Y."/>
            <person name="Koo N."/>
            <person name="Hong Y."/>
            <person name="Kim R.W."/>
            <person name="Kang W.-H."/>
            <person name="Huh J.H."/>
            <person name="Kang B.-C."/>
            <person name="Yang T.-J."/>
            <person name="Lee Y.-H."/>
            <person name="Bennetzen J.L."/>
            <person name="Choi D."/>
        </authorList>
    </citation>
    <scope>NUCLEOTIDE SEQUENCE [LARGE SCALE GENOMIC DNA]</scope>
    <source>
        <strain evidence="17">cv. PBC81</strain>
    </source>
</reference>
<evidence type="ECO:0000256" key="4">
    <source>
        <dbReference type="ARBA" id="ARBA00008894"/>
    </source>
</evidence>
<dbReference type="InterPro" id="IPR044974">
    <property type="entry name" value="Disease_R_plants"/>
</dbReference>
<dbReference type="Pfam" id="PF00931">
    <property type="entry name" value="NB-ARC"/>
    <property type="match status" value="1"/>
</dbReference>
<comment type="caution">
    <text evidence="16">The sequence shown here is derived from an EMBL/GenBank/DDBJ whole genome shotgun (WGS) entry which is preliminary data.</text>
</comment>
<evidence type="ECO:0000256" key="1">
    <source>
        <dbReference type="ARBA" id="ARBA00002074"/>
    </source>
</evidence>
<evidence type="ECO:0000256" key="5">
    <source>
        <dbReference type="ARBA" id="ARBA00022490"/>
    </source>
</evidence>
<proteinExistence type="inferred from homology"/>
<protein>
    <submittedName>
        <fullName evidence="16">Uncharacterized protein</fullName>
    </submittedName>
</protein>
<dbReference type="FunFam" id="1.10.10.10:FF:000322">
    <property type="entry name" value="Probable disease resistance protein At1g63360"/>
    <property type="match status" value="1"/>
</dbReference>
<dbReference type="GO" id="GO:0016020">
    <property type="term" value="C:membrane"/>
    <property type="evidence" value="ECO:0007669"/>
    <property type="project" value="UniProtKB-SubCell"/>
</dbReference>
<dbReference type="InterPro" id="IPR036388">
    <property type="entry name" value="WH-like_DNA-bd_sf"/>
</dbReference>
<evidence type="ECO:0000256" key="12">
    <source>
        <dbReference type="ARBA" id="ARBA00023054"/>
    </source>
</evidence>
<keyword evidence="8" id="KW-0677">Repeat</keyword>
<keyword evidence="7" id="KW-0381">Hypersensitive response</keyword>
<dbReference type="Pfam" id="PF23559">
    <property type="entry name" value="WHD_DRP"/>
    <property type="match status" value="1"/>
</dbReference>
<feature type="domain" description="Disease resistance protein winged helix" evidence="15">
    <location>
        <begin position="237"/>
        <end position="307"/>
    </location>
</feature>
<dbReference type="GO" id="GO:0009626">
    <property type="term" value="P:plant-type hypersensitive response"/>
    <property type="evidence" value="ECO:0007669"/>
    <property type="project" value="UniProtKB-KW"/>
</dbReference>
<keyword evidence="9" id="KW-0547">Nucleotide-binding</keyword>
<dbReference type="GO" id="GO:0005524">
    <property type="term" value="F:ATP binding"/>
    <property type="evidence" value="ECO:0007669"/>
    <property type="project" value="UniProtKB-KW"/>
</dbReference>
<evidence type="ECO:0000256" key="9">
    <source>
        <dbReference type="ARBA" id="ARBA00022741"/>
    </source>
</evidence>
<keyword evidence="6" id="KW-0433">Leucine-rich repeat</keyword>
<keyword evidence="13" id="KW-0472">Membrane</keyword>
<dbReference type="OrthoDB" id="1289996at2759"/>
<dbReference type="GO" id="GO:0043531">
    <property type="term" value="F:ADP binding"/>
    <property type="evidence" value="ECO:0007669"/>
    <property type="project" value="InterPro"/>
</dbReference>
<dbReference type="EMBL" id="MLFT02000003">
    <property type="protein sequence ID" value="PHT51929.1"/>
    <property type="molecule type" value="Genomic_DNA"/>
</dbReference>
<evidence type="ECO:0000256" key="2">
    <source>
        <dbReference type="ARBA" id="ARBA00004170"/>
    </source>
</evidence>
<dbReference type="Gene3D" id="3.40.50.300">
    <property type="entry name" value="P-loop containing nucleotide triphosphate hydrolases"/>
    <property type="match status" value="1"/>
</dbReference>
<dbReference type="InterPro" id="IPR058922">
    <property type="entry name" value="WHD_DRP"/>
</dbReference>
<keyword evidence="12" id="KW-0175">Coiled coil</keyword>
<dbReference type="Gene3D" id="1.10.10.10">
    <property type="entry name" value="Winged helix-like DNA-binding domain superfamily/Winged helix DNA-binding domain"/>
    <property type="match status" value="1"/>
</dbReference>
<evidence type="ECO:0000256" key="6">
    <source>
        <dbReference type="ARBA" id="ARBA00022614"/>
    </source>
</evidence>
<evidence type="ECO:0000256" key="11">
    <source>
        <dbReference type="ARBA" id="ARBA00022840"/>
    </source>
</evidence>
<evidence type="ECO:0000259" key="15">
    <source>
        <dbReference type="Pfam" id="PF23559"/>
    </source>
</evidence>
<evidence type="ECO:0000256" key="13">
    <source>
        <dbReference type="ARBA" id="ARBA00023136"/>
    </source>
</evidence>
<dbReference type="PRINTS" id="PR00364">
    <property type="entry name" value="DISEASERSIST"/>
</dbReference>
<gene>
    <name evidence="16" type="ORF">CQW23_06391</name>
</gene>
<dbReference type="STRING" id="33114.A0A2G2X3C6"/>
<accession>A0A2G2X3C6</accession>
<dbReference type="PANTHER" id="PTHR23155:SF1152">
    <property type="entry name" value="AAA+ ATPASE DOMAIN-CONTAINING PROTEIN"/>
    <property type="match status" value="1"/>
</dbReference>
<keyword evidence="17" id="KW-1185">Reference proteome</keyword>
<dbReference type="GO" id="GO:0005737">
    <property type="term" value="C:cytoplasm"/>
    <property type="evidence" value="ECO:0007669"/>
    <property type="project" value="UniProtKB-SubCell"/>
</dbReference>
<sequence>MILDQLASRERELEVVSIVVMEGIGKTTLATKLYSNPILPKASVSQGHCVRNVLLALLYTTSDEPDNQLADRLHKLLKGKRYFLVIDDIWTAEAWDDIELFFPDCNNGSRIVLTTQNVEVSEYASSGKPAYHMSLMNFYESWSLLYEKVFAKDSFPHEFEQLEKQIAFKCGGLPLSIVVIGGLLSKIGKSLGEWQSAANNVSSAVSTDVDVQCMKVLSLSYHYLPSHLKLCFLYFSIFAEDQLIFVDKVVQLWVAEGFLKVEEIKSIEEVAKTCLNQLIDRSLISICEHPRFGKIESYGMHDVTREFCLRAAQNTIFGNDHRGKSNQNPCTQSMQCSSKSRGLISNHNEEEYVRCHNSEAYYFICFGRFLCRVTEFPFKLVRVLHLALRSCINFPSEMLHLIHLRYVSLSLCSSLEQYREIPRCIIGIPPSISCLFYLQTFIINLSGVGLQYRIMLPLEILTMPQLRHLHLDWNYFQSHEPTEKSLVLKNLQCFSGLNAQYCTGSFFRLFPNLKKSEVRGVPKDFSSCKDMNDISSLDQIEE</sequence>
<keyword evidence="10" id="KW-0611">Plant defense</keyword>
<dbReference type="InterPro" id="IPR027417">
    <property type="entry name" value="P-loop_NTPase"/>
</dbReference>
<evidence type="ECO:0000256" key="3">
    <source>
        <dbReference type="ARBA" id="ARBA00004496"/>
    </source>
</evidence>
<dbReference type="Gene3D" id="3.80.10.10">
    <property type="entry name" value="Ribonuclease Inhibitor"/>
    <property type="match status" value="1"/>
</dbReference>
<evidence type="ECO:0000256" key="7">
    <source>
        <dbReference type="ARBA" id="ARBA00022667"/>
    </source>
</evidence>
<evidence type="ECO:0000313" key="16">
    <source>
        <dbReference type="EMBL" id="PHT51929.1"/>
    </source>
</evidence>
<evidence type="ECO:0000256" key="8">
    <source>
        <dbReference type="ARBA" id="ARBA00022737"/>
    </source>
</evidence>
<comment type="subcellular location">
    <subcellularLocation>
        <location evidence="3">Cytoplasm</location>
    </subcellularLocation>
    <subcellularLocation>
        <location evidence="2">Membrane</location>
        <topology evidence="2">Peripheral membrane protein</topology>
    </subcellularLocation>
</comment>
<comment type="function">
    <text evidence="1">Confers resistance to late blight (Phytophthora infestans) races carrying the avirulence gene Avr1. Resistance proteins guard the plant against pathogens that contain an appropriate avirulence protein via an indirect interaction with this avirulence protein. That triggers a defense system including the hypersensitive response, which restricts the pathogen growth.</text>
</comment>